<protein>
    <recommendedName>
        <fullName evidence="3">Protein kinase domain-containing protein</fullName>
    </recommendedName>
</protein>
<gene>
    <name evidence="1" type="ORF">SAMN05421720_109119</name>
</gene>
<evidence type="ECO:0000313" key="2">
    <source>
        <dbReference type="Proteomes" id="UP000199412"/>
    </source>
</evidence>
<dbReference type="SUPFAM" id="SSF56112">
    <property type="entry name" value="Protein kinase-like (PK-like)"/>
    <property type="match status" value="1"/>
</dbReference>
<dbReference type="Proteomes" id="UP000199412">
    <property type="component" value="Unassembled WGS sequence"/>
</dbReference>
<dbReference type="EMBL" id="FNAP01000009">
    <property type="protein sequence ID" value="SDE64406.1"/>
    <property type="molecule type" value="Genomic_DNA"/>
</dbReference>
<evidence type="ECO:0008006" key="3">
    <source>
        <dbReference type="Google" id="ProtNLM"/>
    </source>
</evidence>
<evidence type="ECO:0000313" key="1">
    <source>
        <dbReference type="EMBL" id="SDE64406.1"/>
    </source>
</evidence>
<organism evidence="1 2">
    <name type="scientific">Rhodospira trueperi</name>
    <dbReference type="NCBI Taxonomy" id="69960"/>
    <lineage>
        <taxon>Bacteria</taxon>
        <taxon>Pseudomonadati</taxon>
        <taxon>Pseudomonadota</taxon>
        <taxon>Alphaproteobacteria</taxon>
        <taxon>Rhodospirillales</taxon>
        <taxon>Rhodospirillaceae</taxon>
        <taxon>Rhodospira</taxon>
    </lineage>
</organism>
<dbReference type="Gene3D" id="1.10.510.10">
    <property type="entry name" value="Transferase(Phosphotransferase) domain 1"/>
    <property type="match status" value="1"/>
</dbReference>
<dbReference type="STRING" id="69960.SAMN05421720_109119"/>
<dbReference type="InterPro" id="IPR011009">
    <property type="entry name" value="Kinase-like_dom_sf"/>
</dbReference>
<dbReference type="RefSeq" id="WP_143027180.1">
    <property type="nucleotide sequence ID" value="NZ_FNAP01000009.1"/>
</dbReference>
<proteinExistence type="predicted"/>
<name>A0A1G7ELT5_9PROT</name>
<accession>A0A1G7ELT5</accession>
<reference evidence="1 2" key="1">
    <citation type="submission" date="2016-10" db="EMBL/GenBank/DDBJ databases">
        <authorList>
            <person name="de Groot N.N."/>
        </authorList>
    </citation>
    <scope>NUCLEOTIDE SEQUENCE [LARGE SCALE GENOMIC DNA]</scope>
    <source>
        <strain evidence="1 2">ATCC 700224</strain>
    </source>
</reference>
<sequence>MKSLRGEPVGLRLSSGTSPPGFRVKKYLGCGYESCGSYLVTERHSNLPRRLKLFHEADIEYEHIGHVAFTFDRLHRANSTPPYHRIGTWHHDKLGTFAYLVLGYVEGKPLVDLLAPGRWRRGSWSPNKALGILHAMAAKLAAVHDTGLAAGDFEHGYNVIIDKAGEPWWIDIDAGTPDEPNTDQESDVAMWFGLLDQLMAHTPESPLVTLMDRRLARIRKRKFRRGTMHDITAVMAKTLEAEG</sequence>
<dbReference type="OrthoDB" id="308915at2"/>
<keyword evidence="2" id="KW-1185">Reference proteome</keyword>
<dbReference type="AlphaFoldDB" id="A0A1G7ELT5"/>